<dbReference type="EMBL" id="JAYWIO010000006">
    <property type="protein sequence ID" value="KAK7257513.1"/>
    <property type="molecule type" value="Genomic_DNA"/>
</dbReference>
<dbReference type="Proteomes" id="UP001372338">
    <property type="component" value="Unassembled WGS sequence"/>
</dbReference>
<evidence type="ECO:0000256" key="2">
    <source>
        <dbReference type="ARBA" id="ARBA00022527"/>
    </source>
</evidence>
<protein>
    <recommendedName>
        <fullName evidence="19">Cysteine-rich receptor-like protein kinase 10</fullName>
    </recommendedName>
</protein>
<dbReference type="InterPro" id="IPR038408">
    <property type="entry name" value="GNK2_sf"/>
</dbReference>
<accession>A0AAN9HVB8</accession>
<keyword evidence="18" id="KW-1185">Reference proteome</keyword>
<evidence type="ECO:0000313" key="17">
    <source>
        <dbReference type="EMBL" id="KAK7257513.1"/>
    </source>
</evidence>
<evidence type="ECO:0000256" key="7">
    <source>
        <dbReference type="ARBA" id="ARBA00022741"/>
    </source>
</evidence>
<feature type="domain" description="Gnk2-homologous" evidence="16">
    <location>
        <begin position="4"/>
        <end position="112"/>
    </location>
</feature>
<evidence type="ECO:0008006" key="19">
    <source>
        <dbReference type="Google" id="ProtNLM"/>
    </source>
</evidence>
<evidence type="ECO:0000256" key="12">
    <source>
        <dbReference type="ARBA" id="ARBA00023170"/>
    </source>
</evidence>
<keyword evidence="3" id="KW-0808">Transferase</keyword>
<sequence length="680" mass="74024">MDNGMLCFSSSRNVNVSDLNLFSQRVQDFLGQVSEEVVLNPRMYASGKSEIGDFHTAYGFAQCSRDLSHVDCKKCLNQSVAFLPLPHCGGEGKEGAGVYNEICRVRYELSPFLNGNPIPLEPSTFDAISPQPQPENSSHCLDAAVVLFYPYTNAQGDPPVGPLCYCNNATNYTHSKPYEQNLNVTLSSLVSNVSLNGFSNVTVGQNPYVVYGLLQCRGDVSYQFCEVCAKTAANKIRQLCPNQEEATLVDLNCTLKYSNQPLSSVTDSDRMLVLINVQNASNPSAFDQQLTSLLQNLASNAASSSSKLAAGSTAYTNIQNIYAMAQCIRGSTESSCLSCLQLMISQIPFCCAGSVGGRIISTGCNLRYEIYSFVVSLPPPASAPSPHLPASAPSPQLPDLTSNGTSTNSTSPSGNKNTGKKTIIVVIPVAVASILIFAIYQSKKSLLEWERRYKIIVGIARGLLYLHEDSQLRVIHRDLKASNILLDENMNPKISDFGLARLFHGSQTQANTNRIAGTYGYMAPEYIKSGNFSVKSDVYSFGILVLELLAGEKNSHFRNLTNIQSYAWHQWSNGTALEIMDPALGNQWPKHEALKCIHIGLLCVQDAANDRPTMSEIVTMLNSYTVTFPAATRPAFFVPKGEGLSDLTMENQGGSQFDQSVSGVPQQSMNDVTISELDPR</sequence>
<dbReference type="FunFam" id="1.10.510.10:FF:000129">
    <property type="entry name" value="cysteine-rich receptor-like protein kinase 10"/>
    <property type="match status" value="1"/>
</dbReference>
<gene>
    <name evidence="17" type="ORF">RIF29_31542</name>
</gene>
<dbReference type="PANTHER" id="PTHR47973">
    <property type="entry name" value="CYSTEINE-RICH RECEPTOR-LIKE PROTEIN KINASE 3"/>
    <property type="match status" value="1"/>
</dbReference>
<evidence type="ECO:0000256" key="5">
    <source>
        <dbReference type="ARBA" id="ARBA00022729"/>
    </source>
</evidence>
<dbReference type="Pfam" id="PF01657">
    <property type="entry name" value="Stress-antifung"/>
    <property type="match status" value="3"/>
</dbReference>
<dbReference type="InterPro" id="IPR000719">
    <property type="entry name" value="Prot_kinase_dom"/>
</dbReference>
<feature type="domain" description="Protein kinase" evidence="15">
    <location>
        <begin position="291"/>
        <end position="625"/>
    </location>
</feature>
<dbReference type="SUPFAM" id="SSF56112">
    <property type="entry name" value="Protein kinase-like (PK-like)"/>
    <property type="match status" value="1"/>
</dbReference>
<name>A0AAN9HVB8_CROPI</name>
<dbReference type="Pfam" id="PF00069">
    <property type="entry name" value="Pkinase"/>
    <property type="match status" value="1"/>
</dbReference>
<keyword evidence="11" id="KW-0472">Membrane</keyword>
<evidence type="ECO:0000256" key="9">
    <source>
        <dbReference type="ARBA" id="ARBA00022840"/>
    </source>
</evidence>
<keyword evidence="10" id="KW-1133">Transmembrane helix</keyword>
<dbReference type="CDD" id="cd23509">
    <property type="entry name" value="Gnk2-like"/>
    <property type="match status" value="3"/>
</dbReference>
<dbReference type="GO" id="GO:0005524">
    <property type="term" value="F:ATP binding"/>
    <property type="evidence" value="ECO:0007669"/>
    <property type="project" value="UniProtKB-KW"/>
</dbReference>
<feature type="region of interest" description="Disordered" evidence="14">
    <location>
        <begin position="648"/>
        <end position="680"/>
    </location>
</feature>
<evidence type="ECO:0000259" key="15">
    <source>
        <dbReference type="PROSITE" id="PS50011"/>
    </source>
</evidence>
<evidence type="ECO:0000256" key="10">
    <source>
        <dbReference type="ARBA" id="ARBA00022989"/>
    </source>
</evidence>
<keyword evidence="8" id="KW-0418">Kinase</keyword>
<keyword evidence="13" id="KW-0325">Glycoprotein</keyword>
<keyword evidence="7" id="KW-0547">Nucleotide-binding</keyword>
<proteinExistence type="predicted"/>
<feature type="compositionally biased region" description="Polar residues" evidence="14">
    <location>
        <begin position="648"/>
        <end position="673"/>
    </location>
</feature>
<dbReference type="GO" id="GO:0016020">
    <property type="term" value="C:membrane"/>
    <property type="evidence" value="ECO:0007669"/>
    <property type="project" value="UniProtKB-SubCell"/>
</dbReference>
<evidence type="ECO:0000256" key="4">
    <source>
        <dbReference type="ARBA" id="ARBA00022692"/>
    </source>
</evidence>
<evidence type="ECO:0000256" key="11">
    <source>
        <dbReference type="ARBA" id="ARBA00023136"/>
    </source>
</evidence>
<dbReference type="Gene3D" id="3.30.430.20">
    <property type="entry name" value="Gnk2 domain, C-X8-C-X2-C motif"/>
    <property type="match status" value="3"/>
</dbReference>
<dbReference type="Gene3D" id="1.10.510.10">
    <property type="entry name" value="Transferase(Phosphotransferase) domain 1"/>
    <property type="match status" value="1"/>
</dbReference>
<dbReference type="InterPro" id="IPR002902">
    <property type="entry name" value="GNK2"/>
</dbReference>
<dbReference type="AlphaFoldDB" id="A0AAN9HVB8"/>
<keyword evidence="6" id="KW-0677">Repeat</keyword>
<keyword evidence="2" id="KW-0723">Serine/threonine-protein kinase</keyword>
<evidence type="ECO:0000256" key="8">
    <source>
        <dbReference type="ARBA" id="ARBA00022777"/>
    </source>
</evidence>
<dbReference type="GO" id="GO:0006950">
    <property type="term" value="P:response to stress"/>
    <property type="evidence" value="ECO:0007669"/>
    <property type="project" value="UniProtKB-ARBA"/>
</dbReference>
<feature type="domain" description="Gnk2-homologous" evidence="16">
    <location>
        <begin position="160"/>
        <end position="262"/>
    </location>
</feature>
<keyword evidence="12" id="KW-0675">Receptor</keyword>
<evidence type="ECO:0000313" key="18">
    <source>
        <dbReference type="Proteomes" id="UP001372338"/>
    </source>
</evidence>
<evidence type="ECO:0000256" key="13">
    <source>
        <dbReference type="ARBA" id="ARBA00023180"/>
    </source>
</evidence>
<comment type="subcellular location">
    <subcellularLocation>
        <location evidence="1">Membrane</location>
        <topology evidence="1">Single-pass membrane protein</topology>
    </subcellularLocation>
</comment>
<dbReference type="GO" id="GO:0004674">
    <property type="term" value="F:protein serine/threonine kinase activity"/>
    <property type="evidence" value="ECO:0007669"/>
    <property type="project" value="UniProtKB-KW"/>
</dbReference>
<dbReference type="PROSITE" id="PS50011">
    <property type="entry name" value="PROTEIN_KINASE_DOM"/>
    <property type="match status" value="1"/>
</dbReference>
<dbReference type="SMART" id="SM00220">
    <property type="entry name" value="S_TKc"/>
    <property type="match status" value="1"/>
</dbReference>
<dbReference type="PROSITE" id="PS51473">
    <property type="entry name" value="GNK2"/>
    <property type="match status" value="3"/>
</dbReference>
<dbReference type="PROSITE" id="PS00108">
    <property type="entry name" value="PROTEIN_KINASE_ST"/>
    <property type="match status" value="1"/>
</dbReference>
<feature type="compositionally biased region" description="Low complexity" evidence="14">
    <location>
        <begin position="388"/>
        <end position="416"/>
    </location>
</feature>
<dbReference type="InterPro" id="IPR011009">
    <property type="entry name" value="Kinase-like_dom_sf"/>
</dbReference>
<comment type="caution">
    <text evidence="17">The sequence shown here is derived from an EMBL/GenBank/DDBJ whole genome shotgun (WGS) entry which is preliminary data.</text>
</comment>
<feature type="domain" description="Gnk2-homologous" evidence="16">
    <location>
        <begin position="268"/>
        <end position="373"/>
    </location>
</feature>
<keyword evidence="5" id="KW-0732">Signal</keyword>
<evidence type="ECO:0000256" key="1">
    <source>
        <dbReference type="ARBA" id="ARBA00004167"/>
    </source>
</evidence>
<organism evidence="17 18">
    <name type="scientific">Crotalaria pallida</name>
    <name type="common">Smooth rattlebox</name>
    <name type="synonym">Crotalaria striata</name>
    <dbReference type="NCBI Taxonomy" id="3830"/>
    <lineage>
        <taxon>Eukaryota</taxon>
        <taxon>Viridiplantae</taxon>
        <taxon>Streptophyta</taxon>
        <taxon>Embryophyta</taxon>
        <taxon>Tracheophyta</taxon>
        <taxon>Spermatophyta</taxon>
        <taxon>Magnoliopsida</taxon>
        <taxon>eudicotyledons</taxon>
        <taxon>Gunneridae</taxon>
        <taxon>Pentapetalae</taxon>
        <taxon>rosids</taxon>
        <taxon>fabids</taxon>
        <taxon>Fabales</taxon>
        <taxon>Fabaceae</taxon>
        <taxon>Papilionoideae</taxon>
        <taxon>50 kb inversion clade</taxon>
        <taxon>genistoids sensu lato</taxon>
        <taxon>core genistoids</taxon>
        <taxon>Crotalarieae</taxon>
        <taxon>Crotalaria</taxon>
    </lineage>
</organism>
<evidence type="ECO:0000256" key="14">
    <source>
        <dbReference type="SAM" id="MobiDB-lite"/>
    </source>
</evidence>
<keyword evidence="4" id="KW-0812">Transmembrane</keyword>
<dbReference type="InterPro" id="IPR052059">
    <property type="entry name" value="CR_Ser/Thr_kinase"/>
</dbReference>
<evidence type="ECO:0000256" key="6">
    <source>
        <dbReference type="ARBA" id="ARBA00022737"/>
    </source>
</evidence>
<reference evidence="17 18" key="1">
    <citation type="submission" date="2024-01" db="EMBL/GenBank/DDBJ databases">
        <title>The genomes of 5 underutilized Papilionoideae crops provide insights into root nodulation and disease resistanc.</title>
        <authorList>
            <person name="Yuan L."/>
        </authorList>
    </citation>
    <scope>NUCLEOTIDE SEQUENCE [LARGE SCALE GENOMIC DNA]</scope>
    <source>
        <strain evidence="17">ZHUSHIDOU_FW_LH</strain>
        <tissue evidence="17">Leaf</tissue>
    </source>
</reference>
<dbReference type="InterPro" id="IPR008271">
    <property type="entry name" value="Ser/Thr_kinase_AS"/>
</dbReference>
<feature type="region of interest" description="Disordered" evidence="14">
    <location>
        <begin position="384"/>
        <end position="416"/>
    </location>
</feature>
<evidence type="ECO:0000256" key="3">
    <source>
        <dbReference type="ARBA" id="ARBA00022679"/>
    </source>
</evidence>
<keyword evidence="9" id="KW-0067">ATP-binding</keyword>
<dbReference type="FunFam" id="3.30.430.20:FF:000002">
    <property type="entry name" value="Cysteine-rich receptor-like protein kinase 10"/>
    <property type="match status" value="1"/>
</dbReference>
<evidence type="ECO:0000259" key="16">
    <source>
        <dbReference type="PROSITE" id="PS51473"/>
    </source>
</evidence>